<feature type="repeat" description="WD" evidence="3">
    <location>
        <begin position="325"/>
        <end position="358"/>
    </location>
</feature>
<dbReference type="PRINTS" id="PR00320">
    <property type="entry name" value="GPROTEINBRPT"/>
</dbReference>
<dbReference type="Pfam" id="PF21031">
    <property type="entry name" value="WDR54"/>
    <property type="match status" value="1"/>
</dbReference>
<keyword evidence="7" id="KW-1185">Reference proteome</keyword>
<dbReference type="InterPro" id="IPR019775">
    <property type="entry name" value="WD40_repeat_CS"/>
</dbReference>
<proteinExistence type="predicted"/>
<feature type="repeat" description="WD" evidence="3">
    <location>
        <begin position="242"/>
        <end position="282"/>
    </location>
</feature>
<dbReference type="InterPro" id="IPR049546">
    <property type="entry name" value="WDR54_beta_prop"/>
</dbReference>
<dbReference type="Pfam" id="PF00400">
    <property type="entry name" value="WD40"/>
    <property type="match status" value="3"/>
</dbReference>
<evidence type="ECO:0000313" key="6">
    <source>
        <dbReference type="EMBL" id="CAG8578885.1"/>
    </source>
</evidence>
<evidence type="ECO:0000259" key="5">
    <source>
        <dbReference type="Pfam" id="PF21031"/>
    </source>
</evidence>
<evidence type="ECO:0000256" key="3">
    <source>
        <dbReference type="PROSITE-ProRule" id="PRU00221"/>
    </source>
</evidence>
<organism evidence="6 7">
    <name type="scientific">Paraglomus occultum</name>
    <dbReference type="NCBI Taxonomy" id="144539"/>
    <lineage>
        <taxon>Eukaryota</taxon>
        <taxon>Fungi</taxon>
        <taxon>Fungi incertae sedis</taxon>
        <taxon>Mucoromycota</taxon>
        <taxon>Glomeromycotina</taxon>
        <taxon>Glomeromycetes</taxon>
        <taxon>Paraglomerales</taxon>
        <taxon>Paraglomeraceae</taxon>
        <taxon>Paraglomus</taxon>
    </lineage>
</organism>
<dbReference type="PANTHER" id="PTHR22847:SF637">
    <property type="entry name" value="WD REPEAT DOMAIN 5B"/>
    <property type="match status" value="1"/>
</dbReference>
<dbReference type="InterPro" id="IPR001680">
    <property type="entry name" value="WD40_rpt"/>
</dbReference>
<evidence type="ECO:0000313" key="7">
    <source>
        <dbReference type="Proteomes" id="UP000789572"/>
    </source>
</evidence>
<dbReference type="InterPro" id="IPR015943">
    <property type="entry name" value="WD40/YVTN_repeat-like_dom_sf"/>
</dbReference>
<reference evidence="6" key="1">
    <citation type="submission" date="2021-06" db="EMBL/GenBank/DDBJ databases">
        <authorList>
            <person name="Kallberg Y."/>
            <person name="Tangrot J."/>
            <person name="Rosling A."/>
        </authorList>
    </citation>
    <scope>NUCLEOTIDE SEQUENCE</scope>
    <source>
        <strain evidence="6">IA702</strain>
    </source>
</reference>
<dbReference type="SUPFAM" id="SSF50978">
    <property type="entry name" value="WD40 repeat-like"/>
    <property type="match status" value="1"/>
</dbReference>
<evidence type="ECO:0000256" key="4">
    <source>
        <dbReference type="SAM" id="Coils"/>
    </source>
</evidence>
<keyword evidence="4" id="KW-0175">Coiled coil</keyword>
<feature type="coiled-coil region" evidence="4">
    <location>
        <begin position="42"/>
        <end position="69"/>
    </location>
</feature>
<dbReference type="InterPro" id="IPR036322">
    <property type="entry name" value="WD40_repeat_dom_sf"/>
</dbReference>
<dbReference type="Gene3D" id="2.130.10.10">
    <property type="entry name" value="YVTN repeat-like/Quinoprotein amine dehydrogenase"/>
    <property type="match status" value="2"/>
</dbReference>
<feature type="domain" description="WD repeat-containing protein 54 beta-propeller" evidence="5">
    <location>
        <begin position="117"/>
        <end position="218"/>
    </location>
</feature>
<dbReference type="InterPro" id="IPR020472">
    <property type="entry name" value="WD40_PAC1"/>
</dbReference>
<dbReference type="SMART" id="SM00320">
    <property type="entry name" value="WD40"/>
    <property type="match status" value="7"/>
</dbReference>
<protein>
    <submittedName>
        <fullName evidence="6">6526_t:CDS:1</fullName>
    </submittedName>
</protein>
<accession>A0A9N9G5K5</accession>
<dbReference type="PROSITE" id="PS00678">
    <property type="entry name" value="WD_REPEATS_1"/>
    <property type="match status" value="1"/>
</dbReference>
<evidence type="ECO:0000256" key="2">
    <source>
        <dbReference type="ARBA" id="ARBA00022737"/>
    </source>
</evidence>
<feature type="repeat" description="WD" evidence="3">
    <location>
        <begin position="117"/>
        <end position="156"/>
    </location>
</feature>
<feature type="repeat" description="WD" evidence="3">
    <location>
        <begin position="157"/>
        <end position="189"/>
    </location>
</feature>
<dbReference type="EMBL" id="CAJVPJ010001160">
    <property type="protein sequence ID" value="CAG8578885.1"/>
    <property type="molecule type" value="Genomic_DNA"/>
</dbReference>
<evidence type="ECO:0000256" key="1">
    <source>
        <dbReference type="ARBA" id="ARBA00022574"/>
    </source>
</evidence>
<sequence>MYCTYSPTVCDNSKYGCDFKGTAVSVKEHMQTCIFEKLKVYIDSNNAKLEKLEKTVTDQQQEISKLRRFISKFNMLPSADDVQDGISDDPAIGDEDEDVYLGLSSFPYGDITCQRTISQHKCGVTSLAFSRGLIYAGAHDGSTKIFDADTGQMIKDLNGHQVSVWALAVCHETERFFSAGSDGVIKVWDWNANQPNACVKTLTQHSGKIYGLVVSGNKLFSASSDKTVKVWDPITLENLATFTGHTDGVNNLTAIRDDKLATAGSDSTVKIWDVTTGTCIHTISCNSSEVLDVAFGDNMLFASTNDAVIHVYNINDNHSTAISTLSGHNWEVWQLAYINGAMFSASFDHTIKRWDVRNRMICNATLKGHQGFVHAMTLGHNNLITGCADRTIKVSIHYLFESIVCRGEGWIGGLDMNRYLEQQGLDGK</sequence>
<dbReference type="CDD" id="cd00200">
    <property type="entry name" value="WD40"/>
    <property type="match status" value="1"/>
</dbReference>
<name>A0A9N9G5K5_9GLOM</name>
<dbReference type="GO" id="GO:1990234">
    <property type="term" value="C:transferase complex"/>
    <property type="evidence" value="ECO:0007669"/>
    <property type="project" value="UniProtKB-ARBA"/>
</dbReference>
<dbReference type="PROSITE" id="PS50082">
    <property type="entry name" value="WD_REPEATS_2"/>
    <property type="match status" value="5"/>
</dbReference>
<comment type="caution">
    <text evidence="6">The sequence shown here is derived from an EMBL/GenBank/DDBJ whole genome shotgun (WGS) entry which is preliminary data.</text>
</comment>
<dbReference type="AlphaFoldDB" id="A0A9N9G5K5"/>
<dbReference type="PROSITE" id="PS50294">
    <property type="entry name" value="WD_REPEATS_REGION"/>
    <property type="match status" value="3"/>
</dbReference>
<keyword evidence="2" id="KW-0677">Repeat</keyword>
<feature type="repeat" description="WD" evidence="3">
    <location>
        <begin position="202"/>
        <end position="241"/>
    </location>
</feature>
<dbReference type="OrthoDB" id="538223at2759"/>
<dbReference type="Proteomes" id="UP000789572">
    <property type="component" value="Unassembled WGS sequence"/>
</dbReference>
<gene>
    <name evidence="6" type="ORF">POCULU_LOCUS6385</name>
</gene>
<dbReference type="PANTHER" id="PTHR22847">
    <property type="entry name" value="WD40 REPEAT PROTEIN"/>
    <property type="match status" value="1"/>
</dbReference>
<keyword evidence="1 3" id="KW-0853">WD repeat</keyword>